<dbReference type="EMBL" id="WNTK01000004">
    <property type="protein sequence ID" value="KAG9485424.1"/>
    <property type="molecule type" value="Genomic_DNA"/>
</dbReference>
<gene>
    <name evidence="2" type="ORF">GDO78_008473</name>
</gene>
<dbReference type="AlphaFoldDB" id="A0A8J6FD52"/>
<evidence type="ECO:0000256" key="1">
    <source>
        <dbReference type="SAM" id="Phobius"/>
    </source>
</evidence>
<protein>
    <submittedName>
        <fullName evidence="2">Uncharacterized protein</fullName>
    </submittedName>
</protein>
<name>A0A8J6FD52_ELECQ</name>
<reference evidence="2" key="1">
    <citation type="thesis" date="2020" institute="ProQuest LLC" country="789 East Eisenhower Parkway, Ann Arbor, MI, USA">
        <title>Comparative Genomics and Chromosome Evolution.</title>
        <authorList>
            <person name="Mudd A.B."/>
        </authorList>
    </citation>
    <scope>NUCLEOTIDE SEQUENCE</scope>
    <source>
        <strain evidence="2">HN-11 Male</strain>
        <tissue evidence="2">Kidney and liver</tissue>
    </source>
</reference>
<sequence>MKLTCNDLHFYVFSVSFSYVLCSFIVMLNSKTCCRVSFFINSGACPAQMLFCLSLVLNIYYVFMVSESSVIKLNYFNKYTPFCAVLICLVFVCLFF</sequence>
<evidence type="ECO:0000313" key="3">
    <source>
        <dbReference type="Proteomes" id="UP000770717"/>
    </source>
</evidence>
<evidence type="ECO:0000313" key="2">
    <source>
        <dbReference type="EMBL" id="KAG9485424.1"/>
    </source>
</evidence>
<feature type="transmembrane region" description="Helical" evidence="1">
    <location>
        <begin position="36"/>
        <end position="63"/>
    </location>
</feature>
<comment type="caution">
    <text evidence="2">The sequence shown here is derived from an EMBL/GenBank/DDBJ whole genome shotgun (WGS) entry which is preliminary data.</text>
</comment>
<keyword evidence="3" id="KW-1185">Reference proteome</keyword>
<accession>A0A8J6FD52</accession>
<feature type="transmembrane region" description="Helical" evidence="1">
    <location>
        <begin position="12"/>
        <end position="29"/>
    </location>
</feature>
<organism evidence="2 3">
    <name type="scientific">Eleutherodactylus coqui</name>
    <name type="common">Puerto Rican coqui</name>
    <dbReference type="NCBI Taxonomy" id="57060"/>
    <lineage>
        <taxon>Eukaryota</taxon>
        <taxon>Metazoa</taxon>
        <taxon>Chordata</taxon>
        <taxon>Craniata</taxon>
        <taxon>Vertebrata</taxon>
        <taxon>Euteleostomi</taxon>
        <taxon>Amphibia</taxon>
        <taxon>Batrachia</taxon>
        <taxon>Anura</taxon>
        <taxon>Neobatrachia</taxon>
        <taxon>Hyloidea</taxon>
        <taxon>Eleutherodactylidae</taxon>
        <taxon>Eleutherodactylinae</taxon>
        <taxon>Eleutherodactylus</taxon>
        <taxon>Eleutherodactylus</taxon>
    </lineage>
</organism>
<keyword evidence="1" id="KW-0812">Transmembrane</keyword>
<keyword evidence="1" id="KW-1133">Transmembrane helix</keyword>
<feature type="transmembrane region" description="Helical" evidence="1">
    <location>
        <begin position="75"/>
        <end position="95"/>
    </location>
</feature>
<dbReference type="Proteomes" id="UP000770717">
    <property type="component" value="Unassembled WGS sequence"/>
</dbReference>
<keyword evidence="1" id="KW-0472">Membrane</keyword>
<proteinExistence type="predicted"/>